<evidence type="ECO:0000313" key="1">
    <source>
        <dbReference type="EMBL" id="CDM12414.1"/>
    </source>
</evidence>
<name>A0AAI9EM32_VIBVL</name>
<dbReference type="AlphaFoldDB" id="A0AAI9EM32"/>
<proteinExistence type="predicted"/>
<dbReference type="EMBL" id="HG803186">
    <property type="protein sequence ID" value="CDM12414.1"/>
    <property type="molecule type" value="Genomic_DNA"/>
</dbReference>
<protein>
    <submittedName>
        <fullName evidence="1">Uncharacterized protein</fullName>
    </submittedName>
</protein>
<sequence length="37" mass="4159">MLNELSLDAGQPIDSLLCSPRSRVVTMHKRYRKAGQS</sequence>
<accession>A0AAI9EM32</accession>
<organism evidence="1">
    <name type="scientific">Vibrio vulnificus</name>
    <dbReference type="NCBI Taxonomy" id="672"/>
    <lineage>
        <taxon>Bacteria</taxon>
        <taxon>Pseudomonadati</taxon>
        <taxon>Pseudomonadota</taxon>
        <taxon>Gammaproteobacteria</taxon>
        <taxon>Vibrionales</taxon>
        <taxon>Vibrionaceae</taxon>
        <taxon>Vibrio</taxon>
    </lineage>
</organism>
<keyword evidence="1" id="KW-0614">Plasmid</keyword>
<reference evidence="1" key="1">
    <citation type="journal article" date="2014" name="Genome Announc.">
        <title>Complete Nucleotide Sequence of pVv01, a P1-Like Plasmid Prophage of Vibrio vulnificus.</title>
        <authorList>
            <person name="Hammerl J.A."/>
            <person name="Klevanskaa K."/>
            <person name="Strauch E."/>
            <person name="Hertwig S."/>
        </authorList>
    </citation>
    <scope>NUCLEOTIDE SEQUENCE</scope>
    <source>
        <strain evidence="1">48/10</strain>
    </source>
</reference>
<reference evidence="1" key="2">
    <citation type="submission" date="2014-01" db="EMBL/GenBank/DDBJ databases">
        <authorList>
            <person name="Hammerl J."/>
        </authorList>
    </citation>
    <scope>NUCLEOTIDE SEQUENCE</scope>
    <source>
        <strain evidence="1">48/10</strain>
        <plasmid evidence="1">p48/10</plasmid>
    </source>
</reference>
<geneLocation type="plasmid" evidence="1">
    <name>p48/10</name>
</geneLocation>